<dbReference type="STRING" id="1174501.SAMN05216192_110100"/>
<evidence type="ECO:0000256" key="13">
    <source>
        <dbReference type="SAM" id="Coils"/>
    </source>
</evidence>
<dbReference type="Gene3D" id="6.10.340.10">
    <property type="match status" value="1"/>
</dbReference>
<keyword evidence="5 12" id="KW-0597">Phosphoprotein</keyword>
<dbReference type="SUPFAM" id="SSF55785">
    <property type="entry name" value="PYP-like sensor domain (PAS domain)"/>
    <property type="match status" value="2"/>
</dbReference>
<evidence type="ECO:0000256" key="10">
    <source>
        <dbReference type="ARBA" id="ARBA00023012"/>
    </source>
</evidence>
<dbReference type="InterPro" id="IPR036890">
    <property type="entry name" value="HATPase_C_sf"/>
</dbReference>
<feature type="coiled-coil region" evidence="13">
    <location>
        <begin position="256"/>
        <end position="290"/>
    </location>
</feature>
<keyword evidence="8" id="KW-0418">Kinase</keyword>
<evidence type="ECO:0000259" key="19">
    <source>
        <dbReference type="PROSITE" id="PS50885"/>
    </source>
</evidence>
<comment type="subcellular location">
    <subcellularLocation>
        <location evidence="2">Cell membrane</location>
        <topology evidence="2">Multi-pass membrane protein</topology>
    </subcellularLocation>
</comment>
<dbReference type="Proteomes" id="UP000199050">
    <property type="component" value="Unassembled WGS sequence"/>
</dbReference>
<dbReference type="Gene3D" id="3.40.50.2300">
    <property type="match status" value="1"/>
</dbReference>
<keyword evidence="14" id="KW-0812">Transmembrane</keyword>
<evidence type="ECO:0000256" key="14">
    <source>
        <dbReference type="SAM" id="Phobius"/>
    </source>
</evidence>
<proteinExistence type="predicted"/>
<dbReference type="Pfam" id="PF00072">
    <property type="entry name" value="Response_reg"/>
    <property type="match status" value="1"/>
</dbReference>
<evidence type="ECO:0000313" key="21">
    <source>
        <dbReference type="Proteomes" id="UP000199050"/>
    </source>
</evidence>
<keyword evidence="13" id="KW-0175">Coiled coil</keyword>
<dbReference type="EMBL" id="FNDX01000010">
    <property type="protein sequence ID" value="SDI97355.1"/>
    <property type="molecule type" value="Genomic_DNA"/>
</dbReference>
<dbReference type="SMART" id="SM00448">
    <property type="entry name" value="REC"/>
    <property type="match status" value="1"/>
</dbReference>
<evidence type="ECO:0000259" key="15">
    <source>
        <dbReference type="PROSITE" id="PS50109"/>
    </source>
</evidence>
<keyword evidence="11 14" id="KW-0472">Membrane</keyword>
<evidence type="ECO:0000259" key="18">
    <source>
        <dbReference type="PROSITE" id="PS50113"/>
    </source>
</evidence>
<reference evidence="21" key="1">
    <citation type="submission" date="2016-10" db="EMBL/GenBank/DDBJ databases">
        <authorList>
            <person name="Varghese N."/>
            <person name="Submissions S."/>
        </authorList>
    </citation>
    <scope>NUCLEOTIDE SEQUENCE [LARGE SCALE GENOMIC DNA]</scope>
    <source>
        <strain evidence="21">CGMCC 1.11012</strain>
    </source>
</reference>
<feature type="domain" description="PAC" evidence="18">
    <location>
        <begin position="365"/>
        <end position="417"/>
    </location>
</feature>
<dbReference type="Gene3D" id="1.10.287.130">
    <property type="match status" value="1"/>
</dbReference>
<dbReference type="SMART" id="SM00091">
    <property type="entry name" value="PAS"/>
    <property type="match status" value="2"/>
</dbReference>
<dbReference type="NCBIfam" id="TIGR00229">
    <property type="entry name" value="sensory_box"/>
    <property type="match status" value="1"/>
</dbReference>
<dbReference type="PRINTS" id="PR00344">
    <property type="entry name" value="BCTRLSENSOR"/>
</dbReference>
<feature type="domain" description="PAS" evidence="17">
    <location>
        <begin position="293"/>
        <end position="344"/>
    </location>
</feature>
<feature type="transmembrane region" description="Helical" evidence="14">
    <location>
        <begin position="190"/>
        <end position="211"/>
    </location>
</feature>
<dbReference type="CDD" id="cd06225">
    <property type="entry name" value="HAMP"/>
    <property type="match status" value="1"/>
</dbReference>
<feature type="modified residue" description="4-aspartylphosphate" evidence="12">
    <location>
        <position position="1003"/>
    </location>
</feature>
<keyword evidence="10" id="KW-0902">Two-component regulatory system</keyword>
<dbReference type="InterPro" id="IPR003661">
    <property type="entry name" value="HisK_dim/P_dom"/>
</dbReference>
<dbReference type="SMART" id="SM00387">
    <property type="entry name" value="HATPase_c"/>
    <property type="match status" value="1"/>
</dbReference>
<evidence type="ECO:0000256" key="6">
    <source>
        <dbReference type="ARBA" id="ARBA00022679"/>
    </source>
</evidence>
<evidence type="ECO:0000256" key="1">
    <source>
        <dbReference type="ARBA" id="ARBA00000085"/>
    </source>
</evidence>
<keyword evidence="14" id="KW-1133">Transmembrane helix</keyword>
<feature type="domain" description="Histidine kinase" evidence="15">
    <location>
        <begin position="718"/>
        <end position="932"/>
    </location>
</feature>
<name>A0A1G8PYQ4_9BACL</name>
<dbReference type="GO" id="GO:0005524">
    <property type="term" value="F:ATP binding"/>
    <property type="evidence" value="ECO:0007669"/>
    <property type="project" value="UniProtKB-KW"/>
</dbReference>
<dbReference type="CDD" id="cd00130">
    <property type="entry name" value="PAS"/>
    <property type="match status" value="1"/>
</dbReference>
<dbReference type="CDD" id="cd00082">
    <property type="entry name" value="HisKA"/>
    <property type="match status" value="1"/>
</dbReference>
<dbReference type="InterPro" id="IPR000700">
    <property type="entry name" value="PAS-assoc_C"/>
</dbReference>
<dbReference type="InterPro" id="IPR004358">
    <property type="entry name" value="Sig_transdc_His_kin-like_C"/>
</dbReference>
<feature type="domain" description="HAMP" evidence="19">
    <location>
        <begin position="212"/>
        <end position="264"/>
    </location>
</feature>
<evidence type="ECO:0000313" key="20">
    <source>
        <dbReference type="EMBL" id="SDI97355.1"/>
    </source>
</evidence>
<dbReference type="SUPFAM" id="SSF52172">
    <property type="entry name" value="CheY-like"/>
    <property type="match status" value="1"/>
</dbReference>
<dbReference type="PROSITE" id="PS50113">
    <property type="entry name" value="PAC"/>
    <property type="match status" value="1"/>
</dbReference>
<dbReference type="InterPro" id="IPR035965">
    <property type="entry name" value="PAS-like_dom_sf"/>
</dbReference>
<dbReference type="InterPro" id="IPR003594">
    <property type="entry name" value="HATPase_dom"/>
</dbReference>
<dbReference type="EC" id="2.7.13.3" evidence="3"/>
<dbReference type="PANTHER" id="PTHR43547">
    <property type="entry name" value="TWO-COMPONENT HISTIDINE KINASE"/>
    <property type="match status" value="1"/>
</dbReference>
<dbReference type="GO" id="GO:0000155">
    <property type="term" value="F:phosphorelay sensor kinase activity"/>
    <property type="evidence" value="ECO:0007669"/>
    <property type="project" value="InterPro"/>
</dbReference>
<dbReference type="PROSITE" id="PS50110">
    <property type="entry name" value="RESPONSE_REGULATORY"/>
    <property type="match status" value="1"/>
</dbReference>
<dbReference type="Pfam" id="PF02518">
    <property type="entry name" value="HATPase_c"/>
    <property type="match status" value="1"/>
</dbReference>
<evidence type="ECO:0000256" key="12">
    <source>
        <dbReference type="PROSITE-ProRule" id="PRU00169"/>
    </source>
</evidence>
<keyword evidence="21" id="KW-1185">Reference proteome</keyword>
<evidence type="ECO:0000256" key="8">
    <source>
        <dbReference type="ARBA" id="ARBA00022777"/>
    </source>
</evidence>
<dbReference type="InterPro" id="IPR013656">
    <property type="entry name" value="PAS_4"/>
</dbReference>
<protein>
    <recommendedName>
        <fullName evidence="3">histidine kinase</fullName>
        <ecNumber evidence="3">2.7.13.3</ecNumber>
    </recommendedName>
</protein>
<dbReference type="FunFam" id="3.30.565.10:FF:000006">
    <property type="entry name" value="Sensor histidine kinase WalK"/>
    <property type="match status" value="1"/>
</dbReference>
<dbReference type="FunFam" id="1.10.287.130:FF:000001">
    <property type="entry name" value="Two-component sensor histidine kinase"/>
    <property type="match status" value="1"/>
</dbReference>
<evidence type="ECO:0000256" key="7">
    <source>
        <dbReference type="ARBA" id="ARBA00022741"/>
    </source>
</evidence>
<gene>
    <name evidence="20" type="ORF">SAMN05216192_110100</name>
</gene>
<dbReference type="PROSITE" id="PS50109">
    <property type="entry name" value="HIS_KIN"/>
    <property type="match status" value="1"/>
</dbReference>
<evidence type="ECO:0000256" key="5">
    <source>
        <dbReference type="ARBA" id="ARBA00022553"/>
    </source>
</evidence>
<keyword evidence="4" id="KW-1003">Cell membrane</keyword>
<keyword evidence="6" id="KW-0808">Transferase</keyword>
<dbReference type="InterPro" id="IPR003660">
    <property type="entry name" value="HAMP_dom"/>
</dbReference>
<evidence type="ECO:0000256" key="9">
    <source>
        <dbReference type="ARBA" id="ARBA00022840"/>
    </source>
</evidence>
<dbReference type="Pfam" id="PF00512">
    <property type="entry name" value="HisKA"/>
    <property type="match status" value="1"/>
</dbReference>
<dbReference type="InterPro" id="IPR011006">
    <property type="entry name" value="CheY-like_superfamily"/>
</dbReference>
<feature type="domain" description="Response regulatory" evidence="16">
    <location>
        <begin position="954"/>
        <end position="1068"/>
    </location>
</feature>
<evidence type="ECO:0000259" key="16">
    <source>
        <dbReference type="PROSITE" id="PS50110"/>
    </source>
</evidence>
<evidence type="ECO:0000256" key="11">
    <source>
        <dbReference type="ARBA" id="ARBA00023136"/>
    </source>
</evidence>
<dbReference type="AlphaFoldDB" id="A0A1G8PYQ4"/>
<dbReference type="Pfam" id="PF08448">
    <property type="entry name" value="PAS_4"/>
    <property type="match status" value="1"/>
</dbReference>
<dbReference type="PANTHER" id="PTHR43547:SF2">
    <property type="entry name" value="HYBRID SIGNAL TRANSDUCTION HISTIDINE KINASE C"/>
    <property type="match status" value="1"/>
</dbReference>
<dbReference type="GO" id="GO:0005886">
    <property type="term" value="C:plasma membrane"/>
    <property type="evidence" value="ECO:0007669"/>
    <property type="project" value="UniProtKB-SubCell"/>
</dbReference>
<dbReference type="Gene3D" id="3.30.565.10">
    <property type="entry name" value="Histidine kinase-like ATPase, C-terminal domain"/>
    <property type="match status" value="1"/>
</dbReference>
<comment type="catalytic activity">
    <reaction evidence="1">
        <text>ATP + protein L-histidine = ADP + protein N-phospho-L-histidine.</text>
        <dbReference type="EC" id="2.7.13.3"/>
    </reaction>
</comment>
<evidence type="ECO:0000256" key="3">
    <source>
        <dbReference type="ARBA" id="ARBA00012438"/>
    </source>
</evidence>
<dbReference type="InterPro" id="IPR000014">
    <property type="entry name" value="PAS"/>
</dbReference>
<evidence type="ECO:0000259" key="17">
    <source>
        <dbReference type="PROSITE" id="PS50112"/>
    </source>
</evidence>
<evidence type="ECO:0000256" key="4">
    <source>
        <dbReference type="ARBA" id="ARBA00022475"/>
    </source>
</evidence>
<dbReference type="InterPro" id="IPR036097">
    <property type="entry name" value="HisK_dim/P_sf"/>
</dbReference>
<feature type="transmembrane region" description="Helical" evidence="14">
    <location>
        <begin position="15"/>
        <end position="37"/>
    </location>
</feature>
<keyword evidence="7" id="KW-0547">Nucleotide-binding</keyword>
<organism evidence="20 21">
    <name type="scientific">Paenibacillus typhae</name>
    <dbReference type="NCBI Taxonomy" id="1174501"/>
    <lineage>
        <taxon>Bacteria</taxon>
        <taxon>Bacillati</taxon>
        <taxon>Bacillota</taxon>
        <taxon>Bacilli</taxon>
        <taxon>Bacillales</taxon>
        <taxon>Paenibacillaceae</taxon>
        <taxon>Paenibacillus</taxon>
    </lineage>
</organism>
<dbReference type="SUPFAM" id="SSF55874">
    <property type="entry name" value="ATPase domain of HSP90 chaperone/DNA topoisomerase II/histidine kinase"/>
    <property type="match status" value="1"/>
</dbReference>
<dbReference type="CDD" id="cd00156">
    <property type="entry name" value="REC"/>
    <property type="match status" value="1"/>
</dbReference>
<evidence type="ECO:0000256" key="2">
    <source>
        <dbReference type="ARBA" id="ARBA00004651"/>
    </source>
</evidence>
<keyword evidence="9" id="KW-0067">ATP-binding</keyword>
<dbReference type="CDD" id="cd16922">
    <property type="entry name" value="HATPase_EvgS-ArcB-TorS-like"/>
    <property type="match status" value="1"/>
</dbReference>
<dbReference type="InterPro" id="IPR005467">
    <property type="entry name" value="His_kinase_dom"/>
</dbReference>
<dbReference type="InterPro" id="IPR001789">
    <property type="entry name" value="Sig_transdc_resp-reg_receiver"/>
</dbReference>
<accession>A0A1G8PYQ4</accession>
<sequence length="1089" mass="124369">MIRRSISNMSIKKKYFHIIASLITVVLLTGIGLFIYIHAEQTRMNHNQEVLQNKADTINEMAVTLNDVFFRVRGYSLLKNSNELKQAYESLDKLRDVLENYSALKLSPEEASFKEHLSTFVDQYQNVTLPKAIGFVEQDDYTSLRALAAEGNTQAVNEFLAYTKQYNMRSDKLLSDMVDLSLKRANEFTLLAFGLCTLLLLLFTLMIWRILKILIDPIVRLEGATNSLAAGEAVMIGKLHKQDEIGRLYEAFLNMAHSIQDKEEELMMQNEELLAQQDELQDQQFRLERSLGEIESMMKALDQSSAVAILSPKGVFTYANANMSEYTGYKNHELIGFTFRLLDLKNMEAARMQQIVGKLSTGGVWSDEVQLGMKNGAPVWLHMTIMPYLNDEGQVYQYILIANNITSMKNVQQKLAETLQKTEQTKIMLERSNQLNHDITYTLDKQEFAEKFIEFMNRQYAFDSSVFFLVKDQITVVRGVPQENVDRYLGSEGGDMLYRMQTEKSYITRRPATIREQGIAPEPVLSYDFYSTVVNAENEVIAVFCGTRIGYSFNDEEVNEIQGMMNRVGLAIERLFMYEEIEHGRRLNRDIVNNVNEGIQFVQMDGGMLQMNQALAQLFDYHEWSEGDLIPLEGWSGHFTRMANESEELGQFYQKAMSEHFIDSSSMKYSIGKDPLKHVDMYAIPVFRRETRFGTLFVHRDITREYELDLMKSELVSTVSHELRTPLSSVLGFTELLLSKTMKPEKQLKYLETIHREAQRLTDLINDFLDLQRMESGTQQYCQQPLNLSELVMGVIDQYKVGGTHNFLFEDEASNAEVEVDRDKIVQVMTNLLSNAIKFSPGASEIKVSLHNEAERIIVQIQDHGLGIPKNQIGQLFQKFRRVDNSASKRIGGTGLGLAICKEIIEKQKGSIGIESEEGEGSTVWFSLPVLHSPGSRHEDEPMKPSPGKYQKPNVMIVEDDYSLSLLLSEELKGKGFRVTHHYHPQQAFEQALKTPFVAIVVDLMLGEELDGWDLIRMLKNDERTEHVPIVISSALDKTDKNMMDNVEKYLTKPYPPNELTGTLQEIVNIRQGTGEVLFPDSGHTGEQE</sequence>
<dbReference type="Gene3D" id="3.30.450.20">
    <property type="entry name" value="PAS domain"/>
    <property type="match status" value="2"/>
</dbReference>
<dbReference type="SUPFAM" id="SSF47384">
    <property type="entry name" value="Homodimeric domain of signal transducing histidine kinase"/>
    <property type="match status" value="1"/>
</dbReference>
<dbReference type="SMART" id="SM00388">
    <property type="entry name" value="HisKA"/>
    <property type="match status" value="1"/>
</dbReference>
<dbReference type="PROSITE" id="PS50885">
    <property type="entry name" value="HAMP"/>
    <property type="match status" value="1"/>
</dbReference>
<dbReference type="Pfam" id="PF00672">
    <property type="entry name" value="HAMP"/>
    <property type="match status" value="1"/>
</dbReference>
<dbReference type="PROSITE" id="PS50112">
    <property type="entry name" value="PAS"/>
    <property type="match status" value="1"/>
</dbReference>